<evidence type="ECO:0000313" key="3">
    <source>
        <dbReference type="Proteomes" id="UP000069935"/>
    </source>
</evidence>
<dbReference type="InterPro" id="IPR027417">
    <property type="entry name" value="P-loop_NTPase"/>
</dbReference>
<name>A0AAC8W5C1_9PROT</name>
<dbReference type="KEGG" id="ati:AL072_30925"/>
<dbReference type="Proteomes" id="UP000069935">
    <property type="component" value="Chromosome 6"/>
</dbReference>
<protein>
    <submittedName>
        <fullName evidence="2">Uncharacterized protein</fullName>
    </submittedName>
</protein>
<dbReference type="PANTHER" id="PTHR32114:SF2">
    <property type="entry name" value="ABC TRANSPORTER ABCH.3"/>
    <property type="match status" value="1"/>
</dbReference>
<dbReference type="EMBL" id="CP012406">
    <property type="protein sequence ID" value="ALG75317.1"/>
    <property type="molecule type" value="Genomic_DNA"/>
</dbReference>
<dbReference type="AlphaFoldDB" id="A0AAC8W5C1"/>
<reference evidence="3" key="1">
    <citation type="submission" date="2015-08" db="EMBL/GenBank/DDBJ databases">
        <title>Complete Genome Sequence of Azospirillum thiophilum BV-S.</title>
        <authorList>
            <person name="Fomenkov A."/>
            <person name="Vincze T."/>
            <person name="Grabovich M."/>
            <person name="Dubinina G."/>
            <person name="Orlova M."/>
            <person name="Belousova E."/>
            <person name="Roberts R.J."/>
        </authorList>
    </citation>
    <scope>NUCLEOTIDE SEQUENCE [LARGE SCALE GENOMIC DNA]</scope>
    <source>
        <strain evidence="3">BV-S</strain>
    </source>
</reference>
<reference evidence="2 3" key="2">
    <citation type="journal article" date="2016" name="Genome Announc.">
        <title>Complete Genome Sequence of a Strain of Azospirillum thiophilum Isolated from a Sulfide Spring.</title>
        <authorList>
            <person name="Fomenkov A."/>
            <person name="Vincze T."/>
            <person name="Grabovich M."/>
            <person name="Anton B.P."/>
            <person name="Dubinina G."/>
            <person name="Orlova M."/>
            <person name="Belousova E."/>
            <person name="Roberts R.J."/>
        </authorList>
    </citation>
    <scope>NUCLEOTIDE SEQUENCE [LARGE SCALE GENOMIC DNA]</scope>
    <source>
        <strain evidence="2 3">BV-S</strain>
    </source>
</reference>
<accession>A0AAC8W5C1</accession>
<keyword evidence="1" id="KW-0175">Coiled coil</keyword>
<keyword evidence="3" id="KW-1185">Reference proteome</keyword>
<proteinExistence type="predicted"/>
<organism evidence="2 3">
    <name type="scientific">Azospirillum thiophilum</name>
    <dbReference type="NCBI Taxonomy" id="528244"/>
    <lineage>
        <taxon>Bacteria</taxon>
        <taxon>Pseudomonadati</taxon>
        <taxon>Pseudomonadota</taxon>
        <taxon>Alphaproteobacteria</taxon>
        <taxon>Rhodospirillales</taxon>
        <taxon>Azospirillaceae</taxon>
        <taxon>Azospirillum</taxon>
    </lineage>
</organism>
<gene>
    <name evidence="2" type="ORF">AL072_30925</name>
</gene>
<dbReference type="PANTHER" id="PTHR32114">
    <property type="entry name" value="ABC TRANSPORTER ABCH.3"/>
    <property type="match status" value="1"/>
</dbReference>
<feature type="coiled-coil region" evidence="1">
    <location>
        <begin position="267"/>
        <end position="342"/>
    </location>
</feature>
<evidence type="ECO:0000313" key="2">
    <source>
        <dbReference type="EMBL" id="ALG75317.1"/>
    </source>
</evidence>
<sequence>MSETFLEAVARRSALSAETVEAVLERHSVVPSPSPPPARSLRLRRVAFRGTKRIHGVEAPIDFSWSPDGDGIWGITSADNGSGKSSVFQIALWAIRGAPKSVTDTVRGWLGHVEVDLSAGDKRFRVAFEVTNGVGIAGTVSVLGPDDTIHQLLPFGSADAFKRLMSDLMLDALALEPIAAARALGSDSAIAYSDKWLAYTGALLFDSDSDALIGEFITTDLTQRLLQVFLGLPWATTLFQARARRRVADAEALQRRRQLQALGGKSIETLEEELARIDARIAEGATRSRAEADLRDARERYESIAAEIRRLRNALASAEDEVDRADGERRRAQRELLALQEEQAAATFLGRLTPTCCPRCSARITEDRREVERVEGRCSVCSSKVEAPDPAVVDAEINEAQQRVEELTRAERKAKQGTVQVEKALAAAREKLEQAGARLNALSSQGTAADAQLLHIERARIEGALEIVRKILSADQADAVDLTVLKAAEEEAGDRVDETAAAILKHAGDEVARLVVDLGMADVERVVIKRNANVDIHKGGGVSTFRGLSAGERLRLRIATVIALIKSAHQLGAGRHPGLLFIDSPTAEEMQDANVETMLGTLAELARDVPGIQLFVACRGVERTATAVPAGRMLSAESGAKLW</sequence>
<dbReference type="RefSeq" id="WP_045584792.1">
    <property type="nucleotide sequence ID" value="NZ_CP012406.1"/>
</dbReference>
<dbReference type="SUPFAM" id="SSF52540">
    <property type="entry name" value="P-loop containing nucleoside triphosphate hydrolases"/>
    <property type="match status" value="1"/>
</dbReference>
<evidence type="ECO:0000256" key="1">
    <source>
        <dbReference type="SAM" id="Coils"/>
    </source>
</evidence>
<feature type="coiled-coil region" evidence="1">
    <location>
        <begin position="393"/>
        <end position="445"/>
    </location>
</feature>
<dbReference type="Gene3D" id="3.40.50.300">
    <property type="entry name" value="P-loop containing nucleotide triphosphate hydrolases"/>
    <property type="match status" value="2"/>
</dbReference>